<evidence type="ECO:0000313" key="3">
    <source>
        <dbReference type="EMBL" id="KAK4365677.1"/>
    </source>
</evidence>
<comment type="caution">
    <text evidence="3">The sequence shown here is derived from an EMBL/GenBank/DDBJ whole genome shotgun (WGS) entry which is preliminary data.</text>
</comment>
<sequence length="444" mass="51504">MDFFKVKFRKAHKPEPEIDTDDKPIPLPGEQKNENGNVGKTDCVDNTNAEQEDDDDDFITNEVKRRLKELRRNSFMVLIPEESTPEDEDADDEEEQVNMNPSDWRDVEAEGRQFWSGFNAVYDRYSEQMLFYDRLHAQQLREFASRVPNFLVVNKVQDFPGSHIPSTSSPSPRSASKKLVSPFRCLSLKKMDESEDETEHLHQPVADIHQDLEIAYVAQLCLTWGVLHCQHTQLSQKISCQPDSPISYNHSAQQFQQFLVLLQRFIETEPFEPGTRPEIYARMRNALPMLLQVPKVQGSDQKKLEDDELPVLAPDLLTVIESSILTFRLFVKMDKKCSSVRNLFGSQNQMSTPVHQIQCSLEKKKVKLKELRKRTKNLKKKSWPTIPGDVDLLLGLIDVKVMNRILRMERISKEQLFWCEEKMKKLDINDGKLQRDPSIILFPC</sequence>
<dbReference type="InterPro" id="IPR012870">
    <property type="entry name" value="DUF1666"/>
</dbReference>
<feature type="compositionally biased region" description="Polar residues" evidence="2">
    <location>
        <begin position="34"/>
        <end position="49"/>
    </location>
</feature>
<feature type="compositionally biased region" description="Basic residues" evidence="2">
    <location>
        <begin position="1"/>
        <end position="12"/>
    </location>
</feature>
<organism evidence="3 4">
    <name type="scientific">Anisodus tanguticus</name>
    <dbReference type="NCBI Taxonomy" id="243964"/>
    <lineage>
        <taxon>Eukaryota</taxon>
        <taxon>Viridiplantae</taxon>
        <taxon>Streptophyta</taxon>
        <taxon>Embryophyta</taxon>
        <taxon>Tracheophyta</taxon>
        <taxon>Spermatophyta</taxon>
        <taxon>Magnoliopsida</taxon>
        <taxon>eudicotyledons</taxon>
        <taxon>Gunneridae</taxon>
        <taxon>Pentapetalae</taxon>
        <taxon>asterids</taxon>
        <taxon>lamiids</taxon>
        <taxon>Solanales</taxon>
        <taxon>Solanaceae</taxon>
        <taxon>Solanoideae</taxon>
        <taxon>Hyoscyameae</taxon>
        <taxon>Anisodus</taxon>
    </lineage>
</organism>
<feature type="compositionally biased region" description="Basic and acidic residues" evidence="2">
    <location>
        <begin position="13"/>
        <end position="24"/>
    </location>
</feature>
<gene>
    <name evidence="3" type="ORF">RND71_013557</name>
</gene>
<proteinExistence type="predicted"/>
<dbReference type="Proteomes" id="UP001291623">
    <property type="component" value="Unassembled WGS sequence"/>
</dbReference>
<dbReference type="PANTHER" id="PTHR46702">
    <property type="entry name" value="DNA LIGASE (DUF1666)-RELATED"/>
    <property type="match status" value="1"/>
</dbReference>
<reference evidence="3" key="1">
    <citation type="submission" date="2023-12" db="EMBL/GenBank/DDBJ databases">
        <title>Genome assembly of Anisodus tanguticus.</title>
        <authorList>
            <person name="Wang Y.-J."/>
        </authorList>
    </citation>
    <scope>NUCLEOTIDE SEQUENCE</scope>
    <source>
        <strain evidence="3">KB-2021</strain>
        <tissue evidence="3">Leaf</tissue>
    </source>
</reference>
<name>A0AAE1VE93_9SOLA</name>
<dbReference type="Pfam" id="PF07891">
    <property type="entry name" value="DUF1666"/>
    <property type="match status" value="1"/>
</dbReference>
<evidence type="ECO:0000256" key="1">
    <source>
        <dbReference type="SAM" id="Coils"/>
    </source>
</evidence>
<dbReference type="AlphaFoldDB" id="A0AAE1VE93"/>
<keyword evidence="1" id="KW-0175">Coiled coil</keyword>
<evidence type="ECO:0008006" key="5">
    <source>
        <dbReference type="Google" id="ProtNLM"/>
    </source>
</evidence>
<evidence type="ECO:0000256" key="2">
    <source>
        <dbReference type="SAM" id="MobiDB-lite"/>
    </source>
</evidence>
<protein>
    <recommendedName>
        <fullName evidence="5">Ribosomal protein L34Ae</fullName>
    </recommendedName>
</protein>
<dbReference type="PANTHER" id="PTHR46702:SF1">
    <property type="entry name" value="DUF1666 FAMILY PROTEIN (DUF1666)"/>
    <property type="match status" value="1"/>
</dbReference>
<feature type="region of interest" description="Disordered" evidence="2">
    <location>
        <begin position="1"/>
        <end position="56"/>
    </location>
</feature>
<keyword evidence="4" id="KW-1185">Reference proteome</keyword>
<accession>A0AAE1VE93</accession>
<feature type="coiled-coil region" evidence="1">
    <location>
        <begin position="354"/>
        <end position="381"/>
    </location>
</feature>
<dbReference type="EMBL" id="JAVYJV010000007">
    <property type="protein sequence ID" value="KAK4365677.1"/>
    <property type="molecule type" value="Genomic_DNA"/>
</dbReference>
<evidence type="ECO:0000313" key="4">
    <source>
        <dbReference type="Proteomes" id="UP001291623"/>
    </source>
</evidence>